<dbReference type="NCBIfam" id="TIGR04056">
    <property type="entry name" value="OMP_RagA_SusC"/>
    <property type="match status" value="1"/>
</dbReference>
<keyword evidence="6 8" id="KW-0472">Membrane</keyword>
<gene>
    <name evidence="13" type="ORF">RF683_09560</name>
</gene>
<dbReference type="Pfam" id="PF13715">
    <property type="entry name" value="CarbopepD_reg_2"/>
    <property type="match status" value="1"/>
</dbReference>
<name>A0ABY9RC01_9FLAO</name>
<evidence type="ECO:0000313" key="14">
    <source>
        <dbReference type="Proteomes" id="UP001180481"/>
    </source>
</evidence>
<dbReference type="InterPro" id="IPR008969">
    <property type="entry name" value="CarboxyPept-like_regulatory"/>
</dbReference>
<dbReference type="InterPro" id="IPR039426">
    <property type="entry name" value="TonB-dep_rcpt-like"/>
</dbReference>
<keyword evidence="2 8" id="KW-0813">Transport</keyword>
<evidence type="ECO:0000259" key="12">
    <source>
        <dbReference type="Pfam" id="PF07715"/>
    </source>
</evidence>
<dbReference type="InterPro" id="IPR000531">
    <property type="entry name" value="Beta-barrel_TonB"/>
</dbReference>
<comment type="subcellular location">
    <subcellularLocation>
        <location evidence="1 8">Cell outer membrane</location>
        <topology evidence="1 8">Multi-pass membrane protein</topology>
    </subcellularLocation>
</comment>
<evidence type="ECO:0000256" key="7">
    <source>
        <dbReference type="ARBA" id="ARBA00023237"/>
    </source>
</evidence>
<evidence type="ECO:0000256" key="3">
    <source>
        <dbReference type="ARBA" id="ARBA00022452"/>
    </source>
</evidence>
<dbReference type="SUPFAM" id="SSF56935">
    <property type="entry name" value="Porins"/>
    <property type="match status" value="1"/>
</dbReference>
<proteinExistence type="inferred from homology"/>
<feature type="signal peptide" evidence="10">
    <location>
        <begin position="1"/>
        <end position="21"/>
    </location>
</feature>
<dbReference type="Gene3D" id="2.60.40.1120">
    <property type="entry name" value="Carboxypeptidase-like, regulatory domain"/>
    <property type="match status" value="1"/>
</dbReference>
<sequence>MKTMLKKMLFFMLMLPLGVLAQNTLKGKVVNSSNGQPLASVTVSVKGTATATQTDDSGSFVLKNIKNGATLNFAFIGFKAESLVYSGQKEVTVQLTEENKAIEEVVVQVGYGAVKKKDATGAVDVVTAKDFNRGFNSNVEGLLNGRVAGVVITQGGRPGDGAAIRIRGGASLNASNDPLIVLDGVPIINGLNTINPNDIESFSILKDASATAIYGNQGSNGVILITTKKGARGDVKVNMSTTFTVNTLAKKVNTTSAADFRAFMVNPANISAYGIDPTRVARMGNANTDWQDQIFSNSVTVDNNMSIRGAMFKSVPTSFSFGNSNIPGILNTSSFNRTTSALRMTPSFFKDHLKVAVNANYSLIKERFADEGAISDAINFDPTQPVYSANSPFGGYNEWMNGTSPILLATDNPVAKLNQRSNYGWTNRYFGNIQLDYKFHFLPELKATVVAGLDRSNFNYDNKLSNQSINGYLVGGNPLNNNGSYGFGWSRSSRKVLDVYLNYAKVFGDISVDVTAGHSYQETGNRLFNSGNVADPNNTITSLNTRLNPTSKLESYFGRANLGYKEKYLLTLNVRNDMTNNFSKANRSAFFPGMAAAWVASKEDFLAGNKTLTNLKVRFGWGVTGQQDMPTNFSYIPQYSTASNGSFYTFGNTIISPVSPQFYSETIKWEETTTTNVGVDYELFGKVRGTVDVYKKHTKDLLAYVAYPDGANLSNYGPRNFGDLEIKGVELSLNTDLIKSKDLNWNVNFNANYQDRKITATAIDGTGAAGFTTGGIAGGVGNTIQIHSTGYAPNSFWVYEQVYGTNGKPLEGVYVDRNGDGNIDTKDMYQYKKPYADFTFGLLSNLSYKHWDFSMSWRASLGNYMYDNIGSSKGYLANSTSQITPLNNINPSFFETGFVSEGNNRYFSDYYVKNASFIKLDNISLAYNFPDALGKATNLKFNFGVQNALVLTKYKGIDPEIFSGIDNTIYPRARMFVLGCNVNF</sequence>
<dbReference type="Pfam" id="PF07715">
    <property type="entry name" value="Plug"/>
    <property type="match status" value="1"/>
</dbReference>
<organism evidence="13 14">
    <name type="scientific">Flavobacterium nakdongensis</name>
    <dbReference type="NCBI Taxonomy" id="3073563"/>
    <lineage>
        <taxon>Bacteria</taxon>
        <taxon>Pseudomonadati</taxon>
        <taxon>Bacteroidota</taxon>
        <taxon>Flavobacteriia</taxon>
        <taxon>Flavobacteriales</taxon>
        <taxon>Flavobacteriaceae</taxon>
        <taxon>Flavobacterium</taxon>
    </lineage>
</organism>
<accession>A0ABY9RC01</accession>
<dbReference type="InterPro" id="IPR023997">
    <property type="entry name" value="TonB-dep_OMP_SusC/RagA_CS"/>
</dbReference>
<evidence type="ECO:0000256" key="2">
    <source>
        <dbReference type="ARBA" id="ARBA00022448"/>
    </source>
</evidence>
<dbReference type="InterPro" id="IPR023996">
    <property type="entry name" value="TonB-dep_OMP_SusC/RagA"/>
</dbReference>
<feature type="domain" description="TonB-dependent receptor plug" evidence="12">
    <location>
        <begin position="115"/>
        <end position="222"/>
    </location>
</feature>
<evidence type="ECO:0000256" key="10">
    <source>
        <dbReference type="SAM" id="SignalP"/>
    </source>
</evidence>
<protein>
    <submittedName>
        <fullName evidence="13">SusC/RagA family TonB-linked outer membrane protein</fullName>
    </submittedName>
</protein>
<evidence type="ECO:0000256" key="4">
    <source>
        <dbReference type="ARBA" id="ARBA00022692"/>
    </source>
</evidence>
<dbReference type="InterPro" id="IPR037066">
    <property type="entry name" value="Plug_dom_sf"/>
</dbReference>
<keyword evidence="14" id="KW-1185">Reference proteome</keyword>
<evidence type="ECO:0000256" key="8">
    <source>
        <dbReference type="PROSITE-ProRule" id="PRU01360"/>
    </source>
</evidence>
<dbReference type="Proteomes" id="UP001180481">
    <property type="component" value="Chromosome"/>
</dbReference>
<dbReference type="InterPro" id="IPR012910">
    <property type="entry name" value="Plug_dom"/>
</dbReference>
<comment type="similarity">
    <text evidence="8 9">Belongs to the TonB-dependent receptor family.</text>
</comment>
<keyword evidence="5 9" id="KW-0798">TonB box</keyword>
<feature type="chain" id="PRO_5045269412" evidence="10">
    <location>
        <begin position="22"/>
        <end position="984"/>
    </location>
</feature>
<dbReference type="PROSITE" id="PS00018">
    <property type="entry name" value="EF_HAND_1"/>
    <property type="match status" value="1"/>
</dbReference>
<keyword evidence="10" id="KW-0732">Signal</keyword>
<keyword evidence="4 8" id="KW-0812">Transmembrane</keyword>
<dbReference type="InterPro" id="IPR018247">
    <property type="entry name" value="EF_Hand_1_Ca_BS"/>
</dbReference>
<dbReference type="InterPro" id="IPR036942">
    <property type="entry name" value="Beta-barrel_TonB_sf"/>
</dbReference>
<feature type="domain" description="TonB-dependent receptor-like beta-barrel" evidence="11">
    <location>
        <begin position="381"/>
        <end position="947"/>
    </location>
</feature>
<dbReference type="EMBL" id="CP133721">
    <property type="protein sequence ID" value="WMW77727.1"/>
    <property type="molecule type" value="Genomic_DNA"/>
</dbReference>
<reference evidence="13" key="1">
    <citation type="submission" date="2023-09" db="EMBL/GenBank/DDBJ databases">
        <title>Flavobacterium sp. 20NA77.7 isolated from freshwater.</title>
        <authorList>
            <person name="Le V."/>
            <person name="Ko S.-R."/>
            <person name="Ahn C.-Y."/>
            <person name="Oh H.-M."/>
        </authorList>
    </citation>
    <scope>NUCLEOTIDE SEQUENCE</scope>
    <source>
        <strain evidence="13">20NA77.7</strain>
    </source>
</reference>
<dbReference type="Pfam" id="PF00593">
    <property type="entry name" value="TonB_dep_Rec_b-barrel"/>
    <property type="match status" value="1"/>
</dbReference>
<dbReference type="RefSeq" id="WP_309532064.1">
    <property type="nucleotide sequence ID" value="NZ_CP133721.1"/>
</dbReference>
<keyword evidence="3 8" id="KW-1134">Transmembrane beta strand</keyword>
<evidence type="ECO:0000256" key="1">
    <source>
        <dbReference type="ARBA" id="ARBA00004571"/>
    </source>
</evidence>
<dbReference type="SUPFAM" id="SSF49464">
    <property type="entry name" value="Carboxypeptidase regulatory domain-like"/>
    <property type="match status" value="1"/>
</dbReference>
<keyword evidence="7 8" id="KW-0998">Cell outer membrane</keyword>
<dbReference type="NCBIfam" id="TIGR04057">
    <property type="entry name" value="SusC_RagA_signa"/>
    <property type="match status" value="1"/>
</dbReference>
<evidence type="ECO:0000256" key="9">
    <source>
        <dbReference type="RuleBase" id="RU003357"/>
    </source>
</evidence>
<dbReference type="Gene3D" id="2.170.130.10">
    <property type="entry name" value="TonB-dependent receptor, plug domain"/>
    <property type="match status" value="1"/>
</dbReference>
<dbReference type="PROSITE" id="PS52016">
    <property type="entry name" value="TONB_DEPENDENT_REC_3"/>
    <property type="match status" value="1"/>
</dbReference>
<dbReference type="Gene3D" id="2.40.170.20">
    <property type="entry name" value="TonB-dependent receptor, beta-barrel domain"/>
    <property type="match status" value="1"/>
</dbReference>
<evidence type="ECO:0000313" key="13">
    <source>
        <dbReference type="EMBL" id="WMW77727.1"/>
    </source>
</evidence>
<evidence type="ECO:0000256" key="6">
    <source>
        <dbReference type="ARBA" id="ARBA00023136"/>
    </source>
</evidence>
<evidence type="ECO:0000256" key="5">
    <source>
        <dbReference type="ARBA" id="ARBA00023077"/>
    </source>
</evidence>
<evidence type="ECO:0000259" key="11">
    <source>
        <dbReference type="Pfam" id="PF00593"/>
    </source>
</evidence>